<proteinExistence type="predicted"/>
<dbReference type="Proteomes" id="UP000441586">
    <property type="component" value="Unassembled WGS sequence"/>
</dbReference>
<dbReference type="EMBL" id="WSFO01000002">
    <property type="protein sequence ID" value="KAE9631627.1"/>
    <property type="molecule type" value="Genomic_DNA"/>
</dbReference>
<evidence type="ECO:0000313" key="3">
    <source>
        <dbReference type="Proteomes" id="UP000441586"/>
    </source>
</evidence>
<comment type="caution">
    <text evidence="2">The sequence shown here is derived from an EMBL/GenBank/DDBJ whole genome shotgun (WGS) entry which is preliminary data.</text>
</comment>
<dbReference type="AlphaFoldDB" id="A0A6A4RM08"/>
<dbReference type="PANTHER" id="PTHR35006:SF1">
    <property type="entry name" value="BLL2941 PROTEIN"/>
    <property type="match status" value="1"/>
</dbReference>
<dbReference type="CDD" id="cd07262">
    <property type="entry name" value="VOC_like"/>
    <property type="match status" value="1"/>
</dbReference>
<dbReference type="InterPro" id="IPR004360">
    <property type="entry name" value="Glyas_Fos-R_dOase_dom"/>
</dbReference>
<dbReference type="SUPFAM" id="SSF54593">
    <property type="entry name" value="Glyoxalase/Bleomycin resistance protein/Dihydroxybiphenyl dioxygenase"/>
    <property type="match status" value="1"/>
</dbReference>
<name>A0A6A4RM08_9RHOB</name>
<dbReference type="Pfam" id="PF00903">
    <property type="entry name" value="Glyoxalase"/>
    <property type="match status" value="1"/>
</dbReference>
<organism evidence="2 3">
    <name type="scientific">Parasedimentitalea maritima</name>
    <dbReference type="NCBI Taxonomy" id="2578117"/>
    <lineage>
        <taxon>Bacteria</taxon>
        <taxon>Pseudomonadati</taxon>
        <taxon>Pseudomonadota</taxon>
        <taxon>Alphaproteobacteria</taxon>
        <taxon>Rhodobacterales</taxon>
        <taxon>Paracoccaceae</taxon>
        <taxon>Parasedimentitalea</taxon>
    </lineage>
</organism>
<dbReference type="InterPro" id="IPR029068">
    <property type="entry name" value="Glyas_Bleomycin-R_OHBP_Dase"/>
</dbReference>
<accession>A0A6A4RM08</accession>
<dbReference type="PANTHER" id="PTHR35006">
    <property type="entry name" value="GLYOXALASE FAMILY PROTEIN (AFU_ORTHOLOGUE AFUA_5G14830)"/>
    <property type="match status" value="1"/>
</dbReference>
<dbReference type="Gene3D" id="3.10.180.10">
    <property type="entry name" value="2,3-Dihydroxybiphenyl 1,2-Dioxygenase, domain 1"/>
    <property type="match status" value="1"/>
</dbReference>
<feature type="domain" description="VOC" evidence="1">
    <location>
        <begin position="1"/>
        <end position="123"/>
    </location>
</feature>
<sequence length="130" mass="14016">MLSGVCIGTNDITAATQFYDTVLATIGMRRVLTEPREVGYAGADGRISVFLIVPFNDQTATFGNGSQFMFYATDSAAVRAFHETALECGGTDEGKPGPRSYHPDYYGAYVRDLDGNKLNVSVSLETNLDA</sequence>
<dbReference type="PROSITE" id="PS51819">
    <property type="entry name" value="VOC"/>
    <property type="match status" value="1"/>
</dbReference>
<reference evidence="2 3" key="1">
    <citation type="submission" date="2019-12" db="EMBL/GenBank/DDBJ databases">
        <authorList>
            <person name="Zhang Y.-J."/>
        </authorList>
    </citation>
    <scope>NUCLEOTIDE SEQUENCE [LARGE SCALE GENOMIC DNA]</scope>
    <source>
        <strain evidence="2 3">H18S-6</strain>
    </source>
</reference>
<dbReference type="InterPro" id="IPR037523">
    <property type="entry name" value="VOC_core"/>
</dbReference>
<evidence type="ECO:0000313" key="2">
    <source>
        <dbReference type="EMBL" id="KAE9631627.1"/>
    </source>
</evidence>
<protein>
    <submittedName>
        <fullName evidence="2">VOC family protein</fullName>
    </submittedName>
</protein>
<gene>
    <name evidence="2" type="ORF">GP644_04730</name>
</gene>
<evidence type="ECO:0000259" key="1">
    <source>
        <dbReference type="PROSITE" id="PS51819"/>
    </source>
</evidence>